<dbReference type="InterPro" id="IPR019616">
    <property type="entry name" value="Ycf54"/>
</dbReference>
<dbReference type="GeneID" id="44152369"/>
<dbReference type="RefSeq" id="YP_009732476.1">
    <property type="nucleotide sequence ID" value="NC_046043.1"/>
</dbReference>
<geneLocation type="plastid" evidence="2"/>
<dbReference type="PANTHER" id="PTHR35319:SF2">
    <property type="entry name" value="YCF54"/>
    <property type="match status" value="1"/>
</dbReference>
<comment type="similarity">
    <text evidence="1">Belongs to the ycf54 family.</text>
</comment>
<evidence type="ECO:0000256" key="1">
    <source>
        <dbReference type="ARBA" id="ARBA00043978"/>
    </source>
</evidence>
<dbReference type="InterPro" id="IPR038409">
    <property type="entry name" value="Ycf54-like_sf"/>
</dbReference>
<reference evidence="2" key="1">
    <citation type="journal article" date="2019" name="Mitochondrial DNA Part B Resour">
        <title>The complete plastid genome and phylogenetic analysis of Gracilaria textorii.</title>
        <authorList>
            <person name="Chen W."/>
            <person name="Liu T."/>
            <person name="Tang X."/>
            <person name="Jia X."/>
            <person name="Wu X."/>
        </authorList>
    </citation>
    <scope>NUCLEOTIDE SEQUENCE</scope>
</reference>
<dbReference type="AlphaFoldDB" id="A0A6C0A9Z6"/>
<organism evidence="2">
    <name type="scientific">Gracilaria textorii</name>
    <dbReference type="NCBI Taxonomy" id="172949"/>
    <lineage>
        <taxon>Eukaryota</taxon>
        <taxon>Rhodophyta</taxon>
        <taxon>Florideophyceae</taxon>
        <taxon>Rhodymeniophycidae</taxon>
        <taxon>Gracilariales</taxon>
        <taxon>Gracilariaceae</taxon>
        <taxon>Gracilaria</taxon>
    </lineage>
</organism>
<evidence type="ECO:0000313" key="2">
    <source>
        <dbReference type="EMBL" id="QHS70987.1"/>
    </source>
</evidence>
<evidence type="ECO:0008006" key="3">
    <source>
        <dbReference type="Google" id="ProtNLM"/>
    </source>
</evidence>
<dbReference type="PANTHER" id="PTHR35319">
    <property type="match status" value="1"/>
</dbReference>
<sequence length="106" mass="12856">MPKYYFAIASRNFLMNEEPIEEILRERTNHYKDIKKDIDFWFTTNPDLLKSFKIKHICKQLTEDYAAIISLDKKFIQWLKLRIGFVAIGEFQSNYIFSQNMKNVYF</sequence>
<dbReference type="EMBL" id="MN053320">
    <property type="protein sequence ID" value="QHS70987.1"/>
    <property type="molecule type" value="Genomic_DNA"/>
</dbReference>
<keyword evidence="2" id="KW-0934">Plastid</keyword>
<protein>
    <recommendedName>
        <fullName evidence="3">Ycf54</fullName>
    </recommendedName>
</protein>
<proteinExistence type="inferred from homology"/>
<name>A0A6C0A9Z6_9FLOR</name>
<dbReference type="Gene3D" id="3.30.70.1860">
    <property type="entry name" value="Uncharacterised protein family Ycf54"/>
    <property type="match status" value="1"/>
</dbReference>
<accession>A0A6C0A9Z6</accession>
<dbReference type="Pfam" id="PF10674">
    <property type="entry name" value="Ycf54"/>
    <property type="match status" value="1"/>
</dbReference>
<gene>
    <name evidence="2" type="primary">ycf54</name>
</gene>